<evidence type="ECO:0008006" key="3">
    <source>
        <dbReference type="Google" id="ProtNLM"/>
    </source>
</evidence>
<reference evidence="1 2" key="1">
    <citation type="submission" date="2020-11" db="EMBL/GenBank/DDBJ databases">
        <title>Kefir isolates.</title>
        <authorList>
            <person name="Marcisauskas S."/>
            <person name="Kim Y."/>
            <person name="Blasche S."/>
        </authorList>
    </citation>
    <scope>NUCLEOTIDE SEQUENCE [LARGE SCALE GENOMIC DNA]</scope>
    <source>
        <strain evidence="1 2">KR</strain>
    </source>
</reference>
<dbReference type="PANTHER" id="PTHR30613:SF1">
    <property type="entry name" value="DUF1479 DOMAIN PROTEIN (AFU_ORTHOLOGUE AFUA_5G09280)"/>
    <property type="match status" value="1"/>
</dbReference>
<organism evidence="1 2">
    <name type="scientific">Rhodotorula mucilaginosa</name>
    <name type="common">Yeast</name>
    <name type="synonym">Rhodotorula rubra</name>
    <dbReference type="NCBI Taxonomy" id="5537"/>
    <lineage>
        <taxon>Eukaryota</taxon>
        <taxon>Fungi</taxon>
        <taxon>Dikarya</taxon>
        <taxon>Basidiomycota</taxon>
        <taxon>Pucciniomycotina</taxon>
        <taxon>Microbotryomycetes</taxon>
        <taxon>Sporidiobolales</taxon>
        <taxon>Sporidiobolaceae</taxon>
        <taxon>Rhodotorula</taxon>
    </lineage>
</organism>
<dbReference type="Proteomes" id="UP000777482">
    <property type="component" value="Unassembled WGS sequence"/>
</dbReference>
<protein>
    <recommendedName>
        <fullName evidence="3">DUF1479-domain-containing protein</fullName>
    </recommendedName>
</protein>
<dbReference type="PANTHER" id="PTHR30613">
    <property type="entry name" value="UNCHARACTERIZED PROTEIN YBIU-RELATED"/>
    <property type="match status" value="1"/>
</dbReference>
<dbReference type="Pfam" id="PF07350">
    <property type="entry name" value="Gig2-like"/>
    <property type="match status" value="1"/>
</dbReference>
<dbReference type="InterPro" id="IPR027443">
    <property type="entry name" value="IPNS-like_sf"/>
</dbReference>
<dbReference type="Gene3D" id="2.60.120.330">
    <property type="entry name" value="B-lactam Antibiotic, Isopenicillin N Synthase, Chain"/>
    <property type="match status" value="1"/>
</dbReference>
<comment type="caution">
    <text evidence="1">The sequence shown here is derived from an EMBL/GenBank/DDBJ whole genome shotgun (WGS) entry which is preliminary data.</text>
</comment>
<gene>
    <name evidence="1" type="ORF">C6P46_005108</name>
</gene>
<evidence type="ECO:0000313" key="2">
    <source>
        <dbReference type="Proteomes" id="UP000777482"/>
    </source>
</evidence>
<dbReference type="EMBL" id="PUHQ01000052">
    <property type="protein sequence ID" value="KAG0659617.1"/>
    <property type="molecule type" value="Genomic_DNA"/>
</dbReference>
<name>A0A9P6VYN1_RHOMI</name>
<dbReference type="SUPFAM" id="SSF51197">
    <property type="entry name" value="Clavaminate synthase-like"/>
    <property type="match status" value="1"/>
</dbReference>
<proteinExistence type="predicted"/>
<sequence>MLSKSLSSSTIPRAQSILRRRCLATASPILRAAAASAESDEKAEGSIASVFSSLGGDAFVPLESKFSELKTQLFSDGLVESWRSVLASLERRTDEIRQVGNALIPQVGYSDVKAGLSDKITDKVKRVGTVVVHGAVPESEAAAWKEQIKSYIAANRRLARGFPDDDPQVWELYNSVAQTRARTHPGVLDTQKWLLSLFHTSDPTSPVSISTPISYYDRLRIRHPGDAVFALGPHIDGGSLERWEDPGFRSCFRGILAGGPDPHVRHDPWDLTPRLNANTDLYSGSGQCSVFRMFQGWTALSHTSPGEGTLQVFPDVNLATAYVMLRPFFRPRRGREGRLGFDDWEIDLESTNFPGSVKGKGQELSDQTHPHLRLNETMVSVPKVAPGSQVYWHCDVIHAVEARHGGPTDSSVLYIPAAPLTLPNAEYLKRQRERFEAGRPAPDFPGGEGESRFVGRATRADVHPQDNLRGLRALGYERFEPAKEETAGGKQVIEEANKVLGLL</sequence>
<evidence type="ECO:0000313" key="1">
    <source>
        <dbReference type="EMBL" id="KAG0659617.1"/>
    </source>
</evidence>
<dbReference type="InterPro" id="IPR010856">
    <property type="entry name" value="Gig2-like"/>
</dbReference>
<dbReference type="AlphaFoldDB" id="A0A9P6VYN1"/>
<accession>A0A9P6VYN1</accession>
<keyword evidence="2" id="KW-1185">Reference proteome</keyword>
<dbReference type="OrthoDB" id="8249012at2759"/>